<sequence>MDRGWAARVVVSVVATTHRLSMPGHHSKSSGRMTSLFCPVNCLLLLAVRGR</sequence>
<keyword evidence="2" id="KW-1185">Reference proteome</keyword>
<protein>
    <submittedName>
        <fullName evidence="1">Uncharacterized protein</fullName>
    </submittedName>
</protein>
<organism evidence="1 2">
    <name type="scientific">Trifolium medium</name>
    <dbReference type="NCBI Taxonomy" id="97028"/>
    <lineage>
        <taxon>Eukaryota</taxon>
        <taxon>Viridiplantae</taxon>
        <taxon>Streptophyta</taxon>
        <taxon>Embryophyta</taxon>
        <taxon>Tracheophyta</taxon>
        <taxon>Spermatophyta</taxon>
        <taxon>Magnoliopsida</taxon>
        <taxon>eudicotyledons</taxon>
        <taxon>Gunneridae</taxon>
        <taxon>Pentapetalae</taxon>
        <taxon>rosids</taxon>
        <taxon>fabids</taxon>
        <taxon>Fabales</taxon>
        <taxon>Fabaceae</taxon>
        <taxon>Papilionoideae</taxon>
        <taxon>50 kb inversion clade</taxon>
        <taxon>NPAAA clade</taxon>
        <taxon>Hologalegina</taxon>
        <taxon>IRL clade</taxon>
        <taxon>Trifolieae</taxon>
        <taxon>Trifolium</taxon>
    </lineage>
</organism>
<evidence type="ECO:0000313" key="1">
    <source>
        <dbReference type="EMBL" id="MCI63023.1"/>
    </source>
</evidence>
<reference evidence="1 2" key="1">
    <citation type="journal article" date="2018" name="Front. Plant Sci.">
        <title>Red Clover (Trifolium pratense) and Zigzag Clover (T. medium) - A Picture of Genomic Similarities and Differences.</title>
        <authorList>
            <person name="Dluhosova J."/>
            <person name="Istvanek J."/>
            <person name="Nedelnik J."/>
            <person name="Repkova J."/>
        </authorList>
    </citation>
    <scope>NUCLEOTIDE SEQUENCE [LARGE SCALE GENOMIC DNA]</scope>
    <source>
        <strain evidence="2">cv. 10/8</strain>
        <tissue evidence="1">Leaf</tissue>
    </source>
</reference>
<comment type="caution">
    <text evidence="1">The sequence shown here is derived from an EMBL/GenBank/DDBJ whole genome shotgun (WGS) entry which is preliminary data.</text>
</comment>
<dbReference type="AlphaFoldDB" id="A0A392TPE5"/>
<accession>A0A392TPE5</accession>
<dbReference type="EMBL" id="LXQA010629522">
    <property type="protein sequence ID" value="MCI63023.1"/>
    <property type="molecule type" value="Genomic_DNA"/>
</dbReference>
<evidence type="ECO:0000313" key="2">
    <source>
        <dbReference type="Proteomes" id="UP000265520"/>
    </source>
</evidence>
<name>A0A392TPE5_9FABA</name>
<proteinExistence type="predicted"/>
<dbReference type="Proteomes" id="UP000265520">
    <property type="component" value="Unassembled WGS sequence"/>
</dbReference>